<keyword evidence="4" id="KW-1185">Reference proteome</keyword>
<gene>
    <name evidence="3" type="ORF">DXG03_006928</name>
</gene>
<evidence type="ECO:0000313" key="3">
    <source>
        <dbReference type="EMBL" id="KAG5645114.1"/>
    </source>
</evidence>
<evidence type="ECO:0000313" key="4">
    <source>
        <dbReference type="Proteomes" id="UP000775547"/>
    </source>
</evidence>
<keyword evidence="1" id="KW-0539">Nucleus</keyword>
<organism evidence="3 4">
    <name type="scientific">Asterophora parasitica</name>
    <dbReference type="NCBI Taxonomy" id="117018"/>
    <lineage>
        <taxon>Eukaryota</taxon>
        <taxon>Fungi</taxon>
        <taxon>Dikarya</taxon>
        <taxon>Basidiomycota</taxon>
        <taxon>Agaricomycotina</taxon>
        <taxon>Agaricomycetes</taxon>
        <taxon>Agaricomycetidae</taxon>
        <taxon>Agaricales</taxon>
        <taxon>Tricholomatineae</taxon>
        <taxon>Lyophyllaceae</taxon>
        <taxon>Asterophora</taxon>
    </lineage>
</organism>
<dbReference type="PANTHER" id="PTHR46910">
    <property type="entry name" value="TRANSCRIPTION FACTOR PDR1"/>
    <property type="match status" value="1"/>
</dbReference>
<dbReference type="PANTHER" id="PTHR46910:SF38">
    <property type="entry name" value="ZN(2)-C6 FUNGAL-TYPE DOMAIN-CONTAINING PROTEIN"/>
    <property type="match status" value="1"/>
</dbReference>
<reference evidence="3" key="1">
    <citation type="submission" date="2020-07" db="EMBL/GenBank/DDBJ databases">
        <authorList>
            <person name="Nieuwenhuis M."/>
            <person name="Van De Peppel L.J.J."/>
        </authorList>
    </citation>
    <scope>NUCLEOTIDE SEQUENCE</scope>
    <source>
        <strain evidence="3">AP01</strain>
        <tissue evidence="3">Mycelium</tissue>
    </source>
</reference>
<dbReference type="Gene3D" id="4.10.240.10">
    <property type="entry name" value="Zn(2)-C6 fungal-type DNA-binding domain"/>
    <property type="match status" value="1"/>
</dbReference>
<dbReference type="EMBL" id="JABCKV010000049">
    <property type="protein sequence ID" value="KAG5645114.1"/>
    <property type="molecule type" value="Genomic_DNA"/>
</dbReference>
<dbReference type="OrthoDB" id="4456959at2759"/>
<sequence length="743" mass="81565">MSALKFNGKTFSLECTYVGPAQKRAPPKGYIEGLEARVEKLEKLFPDGDVMKELNAAVDIDAWLLQRFPHSLAESSDNRSGHTCDVTHAASVIRNVQNQPAEVLQDDDSYHLLLADDMKRLSLLGNGREHTRFFGKSSDAMLVQAAIALKSEYAGGDDTRRRILGSIREEFWIPLPWERDRDVVPKASFVFPQDDLMASLVDLYFTKINLMLPLLHRPSFERSIAEGLHLQNDGFGANLLLVCAIASRFSDDPRVLLDGYDSLHSSGWKWYLQVDQINKHKSVLAPPTLYDLQLCCGADHNGSDAEFSIGPTVFDVDFPAECDDEYWEHPDPSKRFKQPPNKPSYVTAFVLLLKLHQVLILILRTVYSISRTKMKYGLVGRQWEQKIVAELDSALNKWLDSVPDHRAPPSLFSTMIFTNKHLVKFGGILQGRISDSSTNQQHSIAHIIISRSSFINLSYRHRARLLPLPSHPSLSAPMPLDHAATSSTPTAVAGSSLCLKYKDIMYELASMGDLPLPSSSPASNKRDRDADESPASSSAQTSNSPSSAGADSTAPRMIAGSQRVQSHAQLVHPSPQVNQQASCPLPLYSNELGRYPIHTQQPEVPTQSGASQQELPQAFWDTLGSPSGDATTSTSADSYSQTAPAVTFPFPMDLFSSYLAESGFDGSFVQPQAAYDTGNLGGGAVPAQPPHTVTHMGSGNGLYDGSATLNPSQTPLDNDTVAMWSNAPSGFEYVELFQVQLFV</sequence>
<dbReference type="Proteomes" id="UP000775547">
    <property type="component" value="Unassembled WGS sequence"/>
</dbReference>
<accession>A0A9P7G766</accession>
<dbReference type="InterPro" id="IPR036864">
    <property type="entry name" value="Zn2-C6_fun-type_DNA-bd_sf"/>
</dbReference>
<dbReference type="GO" id="GO:0000981">
    <property type="term" value="F:DNA-binding transcription factor activity, RNA polymerase II-specific"/>
    <property type="evidence" value="ECO:0007669"/>
    <property type="project" value="InterPro"/>
</dbReference>
<dbReference type="InterPro" id="IPR050987">
    <property type="entry name" value="AtrR-like"/>
</dbReference>
<evidence type="ECO:0000256" key="1">
    <source>
        <dbReference type="ARBA" id="ARBA00023242"/>
    </source>
</evidence>
<evidence type="ECO:0000256" key="2">
    <source>
        <dbReference type="SAM" id="MobiDB-lite"/>
    </source>
</evidence>
<feature type="compositionally biased region" description="Low complexity" evidence="2">
    <location>
        <begin position="533"/>
        <end position="548"/>
    </location>
</feature>
<feature type="region of interest" description="Disordered" evidence="2">
    <location>
        <begin position="512"/>
        <end position="582"/>
    </location>
</feature>
<dbReference type="CDD" id="cd12148">
    <property type="entry name" value="fungal_TF_MHR"/>
    <property type="match status" value="1"/>
</dbReference>
<protein>
    <submittedName>
        <fullName evidence="3">Uncharacterized protein</fullName>
    </submittedName>
</protein>
<reference evidence="3" key="2">
    <citation type="submission" date="2021-10" db="EMBL/GenBank/DDBJ databases">
        <title>Phylogenomics reveals ancestral predisposition of the termite-cultivated fungus Termitomyces towards a domesticated lifestyle.</title>
        <authorList>
            <person name="Auxier B."/>
            <person name="Grum-Grzhimaylo A."/>
            <person name="Cardenas M.E."/>
            <person name="Lodge J.D."/>
            <person name="Laessoe T."/>
            <person name="Pedersen O."/>
            <person name="Smith M.E."/>
            <person name="Kuyper T.W."/>
            <person name="Franco-Molano E.A."/>
            <person name="Baroni T.J."/>
            <person name="Aanen D.K."/>
        </authorList>
    </citation>
    <scope>NUCLEOTIDE SEQUENCE</scope>
    <source>
        <strain evidence="3">AP01</strain>
        <tissue evidence="3">Mycelium</tissue>
    </source>
</reference>
<dbReference type="AlphaFoldDB" id="A0A9P7G766"/>
<proteinExistence type="predicted"/>
<comment type="caution">
    <text evidence="3">The sequence shown here is derived from an EMBL/GenBank/DDBJ whole genome shotgun (WGS) entry which is preliminary data.</text>
</comment>
<dbReference type="GO" id="GO:0008270">
    <property type="term" value="F:zinc ion binding"/>
    <property type="evidence" value="ECO:0007669"/>
    <property type="project" value="InterPro"/>
</dbReference>
<name>A0A9P7G766_9AGAR</name>